<evidence type="ECO:0000256" key="1">
    <source>
        <dbReference type="ARBA" id="ARBA00003330"/>
    </source>
</evidence>
<accession>A0A7K3M612</accession>
<evidence type="ECO:0000259" key="12">
    <source>
        <dbReference type="PROSITE" id="PS51352"/>
    </source>
</evidence>
<name>A0A7K3M612_9ACTN</name>
<dbReference type="EC" id="1.11.1.24" evidence="2"/>
<dbReference type="Gene3D" id="3.40.30.10">
    <property type="entry name" value="Glutaredoxin"/>
    <property type="match status" value="1"/>
</dbReference>
<comment type="similarity">
    <text evidence="9">Belongs to the peroxiredoxin family. BCP/PrxQ subfamily.</text>
</comment>
<dbReference type="SUPFAM" id="SSF52833">
    <property type="entry name" value="Thioredoxin-like"/>
    <property type="match status" value="1"/>
</dbReference>
<dbReference type="PANTHER" id="PTHR42801:SF4">
    <property type="entry name" value="AHPC_TSA FAMILY PROTEIN"/>
    <property type="match status" value="1"/>
</dbReference>
<comment type="caution">
    <text evidence="13">The sequence shown here is derived from an EMBL/GenBank/DDBJ whole genome shotgun (WGS) entry which is preliminary data.</text>
</comment>
<feature type="domain" description="Thioredoxin" evidence="12">
    <location>
        <begin position="2"/>
        <end position="153"/>
    </location>
</feature>
<evidence type="ECO:0000256" key="7">
    <source>
        <dbReference type="ARBA" id="ARBA00023284"/>
    </source>
</evidence>
<evidence type="ECO:0000256" key="8">
    <source>
        <dbReference type="ARBA" id="ARBA00032824"/>
    </source>
</evidence>
<reference evidence="13 14" key="1">
    <citation type="submission" date="2019-11" db="EMBL/GenBank/DDBJ databases">
        <authorList>
            <person name="Li X.-J."/>
            <person name="Feng X.-M."/>
        </authorList>
    </citation>
    <scope>NUCLEOTIDE SEQUENCE [LARGE SCALE GENOMIC DNA]</scope>
    <source>
        <strain evidence="13 14">XMNu-373</strain>
    </source>
</reference>
<evidence type="ECO:0000256" key="2">
    <source>
        <dbReference type="ARBA" id="ARBA00013017"/>
    </source>
</evidence>
<keyword evidence="3" id="KW-0575">Peroxidase</keyword>
<evidence type="ECO:0000313" key="13">
    <source>
        <dbReference type="EMBL" id="NDL58342.1"/>
    </source>
</evidence>
<evidence type="ECO:0000256" key="11">
    <source>
        <dbReference type="ARBA" id="ARBA00049091"/>
    </source>
</evidence>
<protein>
    <recommendedName>
        <fullName evidence="2">thioredoxin-dependent peroxiredoxin</fullName>
        <ecNumber evidence="2">1.11.1.24</ecNumber>
    </recommendedName>
    <alternativeName>
        <fullName evidence="10">Bacterioferritin comigratory protein</fullName>
    </alternativeName>
    <alternativeName>
        <fullName evidence="8">Thioredoxin peroxidase</fullName>
    </alternativeName>
</protein>
<dbReference type="PROSITE" id="PS51352">
    <property type="entry name" value="THIOREDOXIN_2"/>
    <property type="match status" value="1"/>
</dbReference>
<dbReference type="InterPro" id="IPR000866">
    <property type="entry name" value="AhpC/TSA"/>
</dbReference>
<proteinExistence type="inferred from homology"/>
<dbReference type="InterPro" id="IPR036249">
    <property type="entry name" value="Thioredoxin-like_sf"/>
</dbReference>
<evidence type="ECO:0000256" key="4">
    <source>
        <dbReference type="ARBA" id="ARBA00022862"/>
    </source>
</evidence>
<keyword evidence="14" id="KW-1185">Reference proteome</keyword>
<dbReference type="GO" id="GO:0005737">
    <property type="term" value="C:cytoplasm"/>
    <property type="evidence" value="ECO:0007669"/>
    <property type="project" value="TreeGrafter"/>
</dbReference>
<dbReference type="AlphaFoldDB" id="A0A7K3M612"/>
<evidence type="ECO:0000256" key="10">
    <source>
        <dbReference type="ARBA" id="ARBA00041373"/>
    </source>
</evidence>
<keyword evidence="6" id="KW-1015">Disulfide bond</keyword>
<evidence type="ECO:0000256" key="3">
    <source>
        <dbReference type="ARBA" id="ARBA00022559"/>
    </source>
</evidence>
<evidence type="ECO:0000256" key="9">
    <source>
        <dbReference type="ARBA" id="ARBA00038489"/>
    </source>
</evidence>
<sequence length="158" mass="16973">MIKVGQFAPDLQLTDTSGAAIRLHDFRDKSHVLIYFMRHTRCPMCNRHVKRLAANAADYAAHGATIVVAVPDDAGTAARWAARMQLPFAVVMSAEGTPHAAIGLARKVFGSMQESGTVLVDRTGVVRYLNIATVPSGGYSHRAVMDAIAVLAGELEDK</sequence>
<dbReference type="GO" id="GO:0045454">
    <property type="term" value="P:cell redox homeostasis"/>
    <property type="evidence" value="ECO:0007669"/>
    <property type="project" value="TreeGrafter"/>
</dbReference>
<comment type="catalytic activity">
    <reaction evidence="11">
        <text>a hydroperoxide + [thioredoxin]-dithiol = an alcohol + [thioredoxin]-disulfide + H2O</text>
        <dbReference type="Rhea" id="RHEA:62620"/>
        <dbReference type="Rhea" id="RHEA-COMP:10698"/>
        <dbReference type="Rhea" id="RHEA-COMP:10700"/>
        <dbReference type="ChEBI" id="CHEBI:15377"/>
        <dbReference type="ChEBI" id="CHEBI:29950"/>
        <dbReference type="ChEBI" id="CHEBI:30879"/>
        <dbReference type="ChEBI" id="CHEBI:35924"/>
        <dbReference type="ChEBI" id="CHEBI:50058"/>
        <dbReference type="EC" id="1.11.1.24"/>
    </reaction>
</comment>
<gene>
    <name evidence="13" type="ORF">F7O44_14830</name>
</gene>
<keyword evidence="4" id="KW-0049">Antioxidant</keyword>
<dbReference type="InterPro" id="IPR013766">
    <property type="entry name" value="Thioredoxin_domain"/>
</dbReference>
<dbReference type="PANTHER" id="PTHR42801">
    <property type="entry name" value="THIOREDOXIN-DEPENDENT PEROXIDE REDUCTASE"/>
    <property type="match status" value="1"/>
</dbReference>
<dbReference type="InterPro" id="IPR050924">
    <property type="entry name" value="Peroxiredoxin_BCP/PrxQ"/>
</dbReference>
<evidence type="ECO:0000313" key="14">
    <source>
        <dbReference type="Proteomes" id="UP000460435"/>
    </source>
</evidence>
<dbReference type="EMBL" id="WLZY01000004">
    <property type="protein sequence ID" value="NDL58342.1"/>
    <property type="molecule type" value="Genomic_DNA"/>
</dbReference>
<comment type="function">
    <text evidence="1">Thiol-specific peroxidase that catalyzes the reduction of hydrogen peroxide and organic hydroperoxides to water and alcohols, respectively. Plays a role in cell protection against oxidative stress by detoxifying peroxides and as sensor of hydrogen peroxide-mediated signaling events.</text>
</comment>
<evidence type="ECO:0000256" key="5">
    <source>
        <dbReference type="ARBA" id="ARBA00023002"/>
    </source>
</evidence>
<keyword evidence="7" id="KW-0676">Redox-active center</keyword>
<organism evidence="13 14">
    <name type="scientific">Phytoactinopolyspora mesophila</name>
    <dbReference type="NCBI Taxonomy" id="2650750"/>
    <lineage>
        <taxon>Bacteria</taxon>
        <taxon>Bacillati</taxon>
        <taxon>Actinomycetota</taxon>
        <taxon>Actinomycetes</taxon>
        <taxon>Jiangellales</taxon>
        <taxon>Jiangellaceae</taxon>
        <taxon>Phytoactinopolyspora</taxon>
    </lineage>
</organism>
<dbReference type="RefSeq" id="WP_162450999.1">
    <property type="nucleotide sequence ID" value="NZ_WLZY01000004.1"/>
</dbReference>
<dbReference type="GO" id="GO:0008379">
    <property type="term" value="F:thioredoxin peroxidase activity"/>
    <property type="evidence" value="ECO:0007669"/>
    <property type="project" value="TreeGrafter"/>
</dbReference>
<evidence type="ECO:0000256" key="6">
    <source>
        <dbReference type="ARBA" id="ARBA00023157"/>
    </source>
</evidence>
<dbReference type="Proteomes" id="UP000460435">
    <property type="component" value="Unassembled WGS sequence"/>
</dbReference>
<dbReference type="Pfam" id="PF00578">
    <property type="entry name" value="AhpC-TSA"/>
    <property type="match status" value="1"/>
</dbReference>
<dbReference type="GO" id="GO:0034599">
    <property type="term" value="P:cellular response to oxidative stress"/>
    <property type="evidence" value="ECO:0007669"/>
    <property type="project" value="TreeGrafter"/>
</dbReference>
<keyword evidence="5" id="KW-0560">Oxidoreductase</keyword>